<dbReference type="GO" id="GO:0016813">
    <property type="term" value="F:hydrolase activity, acting on carbon-nitrogen (but not peptide) bonds, in linear amidines"/>
    <property type="evidence" value="ECO:0007669"/>
    <property type="project" value="InterPro"/>
</dbReference>
<evidence type="ECO:0000256" key="5">
    <source>
        <dbReference type="ARBA" id="ARBA00022801"/>
    </source>
</evidence>
<feature type="non-terminal residue" evidence="7">
    <location>
        <position position="1"/>
    </location>
</feature>
<keyword evidence="6" id="KW-0464">Manganese</keyword>
<sequence>GAYDGTAGVAAAVALAAWFVERGQPPQADLIVTVTRAEESVWFPVSYAGSRMALGRLHPEELEARRRDTGRTLAEHMREQGFDPDAIRGLTPLRKGRFVEVHIEQGPVLSAAGDTFALVTGIRGGLRYRTAQIHGAWAHSGAAPRAARADSVFAFADLVTALDSDWAETLARGEDLAVTFGIVDAASPVHAMAKVPGELGFCLDLRSDDKAILERTDAKLAIRIAGIEAQRPGIQFALGPQSHSMPVQLSAVLLEGLRQAALALYRPLPEMLSGGGHDAAAFAAAGWDAAMLFVRNEHGSHNPDEAMHPQDLAEAVAVLAHWLDHKQDGN</sequence>
<dbReference type="GO" id="GO:0046872">
    <property type="term" value="F:metal ion binding"/>
    <property type="evidence" value="ECO:0007669"/>
    <property type="project" value="UniProtKB-KW"/>
</dbReference>
<evidence type="ECO:0000256" key="4">
    <source>
        <dbReference type="ARBA" id="ARBA00022723"/>
    </source>
</evidence>
<gene>
    <name evidence="7" type="ORF">DCG58_09815</name>
</gene>
<dbReference type="InterPro" id="IPR036264">
    <property type="entry name" value="Bact_exopeptidase_dim_dom"/>
</dbReference>
<dbReference type="PANTHER" id="PTHR32494">
    <property type="entry name" value="ALLANTOATE DEIMINASE-RELATED"/>
    <property type="match status" value="1"/>
</dbReference>
<evidence type="ECO:0000256" key="2">
    <source>
        <dbReference type="ARBA" id="ARBA00006153"/>
    </source>
</evidence>
<comment type="caution">
    <text evidence="7">The sequence shown here is derived from an EMBL/GenBank/DDBJ whole genome shotgun (WGS) entry which is preliminary data.</text>
</comment>
<dbReference type="Pfam" id="PF01546">
    <property type="entry name" value="Peptidase_M20"/>
    <property type="match status" value="1"/>
</dbReference>
<protein>
    <submittedName>
        <fullName evidence="7">Zn-dependent hydrolase</fullName>
    </submittedName>
</protein>
<proteinExistence type="inferred from homology"/>
<comment type="cofactor">
    <cofactor evidence="1">
        <name>Mn(2+)</name>
        <dbReference type="ChEBI" id="CHEBI:29035"/>
    </cofactor>
</comment>
<name>A0A3B9GYB1_9PROT</name>
<evidence type="ECO:0000313" key="7">
    <source>
        <dbReference type="EMBL" id="HAE27445.1"/>
    </source>
</evidence>
<comment type="similarity">
    <text evidence="2">Belongs to the peptidase M20 family.</text>
</comment>
<dbReference type="InterPro" id="IPR010158">
    <property type="entry name" value="Amidase_Cbmase"/>
</dbReference>
<organism evidence="7 8">
    <name type="scientific">Hyphomonas adhaerens</name>
    <dbReference type="NCBI Taxonomy" id="81029"/>
    <lineage>
        <taxon>Bacteria</taxon>
        <taxon>Pseudomonadati</taxon>
        <taxon>Pseudomonadota</taxon>
        <taxon>Alphaproteobacteria</taxon>
        <taxon>Hyphomonadales</taxon>
        <taxon>Hyphomonadaceae</taxon>
        <taxon>Hyphomonas</taxon>
    </lineage>
</organism>
<accession>A0A3B9GYB1</accession>
<dbReference type="SUPFAM" id="SSF53187">
    <property type="entry name" value="Zn-dependent exopeptidases"/>
    <property type="match status" value="1"/>
</dbReference>
<dbReference type="SUPFAM" id="SSF55031">
    <property type="entry name" value="Bacterial exopeptidase dimerisation domain"/>
    <property type="match status" value="1"/>
</dbReference>
<dbReference type="EMBL" id="DMAN01000215">
    <property type="protein sequence ID" value="HAE27445.1"/>
    <property type="molecule type" value="Genomic_DNA"/>
</dbReference>
<evidence type="ECO:0000313" key="8">
    <source>
        <dbReference type="Proteomes" id="UP000259610"/>
    </source>
</evidence>
<reference evidence="7 8" key="1">
    <citation type="journal article" date="2018" name="Nat. Biotechnol.">
        <title>A standardized bacterial taxonomy based on genome phylogeny substantially revises the tree of life.</title>
        <authorList>
            <person name="Parks D.H."/>
            <person name="Chuvochina M."/>
            <person name="Waite D.W."/>
            <person name="Rinke C."/>
            <person name="Skarshewski A."/>
            <person name="Chaumeil P.A."/>
            <person name="Hugenholtz P."/>
        </authorList>
    </citation>
    <scope>NUCLEOTIDE SEQUENCE [LARGE SCALE GENOMIC DNA]</scope>
    <source>
        <strain evidence="7">UBA8733</strain>
    </source>
</reference>
<dbReference type="AlphaFoldDB" id="A0A3B9GYB1"/>
<comment type="subunit">
    <text evidence="3">Homodimer.</text>
</comment>
<evidence type="ECO:0000256" key="3">
    <source>
        <dbReference type="ARBA" id="ARBA00011738"/>
    </source>
</evidence>
<keyword evidence="5 7" id="KW-0378">Hydrolase</keyword>
<dbReference type="Gene3D" id="3.30.70.360">
    <property type="match status" value="1"/>
</dbReference>
<dbReference type="PANTHER" id="PTHR32494:SF19">
    <property type="entry name" value="ALLANTOATE DEIMINASE-RELATED"/>
    <property type="match status" value="1"/>
</dbReference>
<dbReference type="Proteomes" id="UP000259610">
    <property type="component" value="Unassembled WGS sequence"/>
</dbReference>
<evidence type="ECO:0000256" key="6">
    <source>
        <dbReference type="ARBA" id="ARBA00023211"/>
    </source>
</evidence>
<dbReference type="InterPro" id="IPR002933">
    <property type="entry name" value="Peptidase_M20"/>
</dbReference>
<evidence type="ECO:0000256" key="1">
    <source>
        <dbReference type="ARBA" id="ARBA00001936"/>
    </source>
</evidence>
<keyword evidence="4" id="KW-0479">Metal-binding</keyword>
<dbReference type="Gene3D" id="3.40.630.10">
    <property type="entry name" value="Zn peptidases"/>
    <property type="match status" value="1"/>
</dbReference>